<evidence type="ECO:0000313" key="5">
    <source>
        <dbReference type="Proteomes" id="UP000824072"/>
    </source>
</evidence>
<dbReference type="Gene3D" id="3.40.640.10">
    <property type="entry name" value="Type I PLP-dependent aspartate aminotransferase-like (Major domain)"/>
    <property type="match status" value="1"/>
</dbReference>
<dbReference type="InterPro" id="IPR015421">
    <property type="entry name" value="PyrdxlP-dep_Trfase_major"/>
</dbReference>
<gene>
    <name evidence="4" type="ORF">IAB02_06500</name>
</gene>
<keyword evidence="2" id="KW-0663">Pyridoxal phosphate</keyword>
<dbReference type="AlphaFoldDB" id="A0A9D1LCZ5"/>
<dbReference type="SUPFAM" id="SSF53383">
    <property type="entry name" value="PLP-dependent transferases"/>
    <property type="match status" value="1"/>
</dbReference>
<dbReference type="Pfam" id="PF00266">
    <property type="entry name" value="Aminotran_5"/>
    <property type="match status" value="1"/>
</dbReference>
<reference evidence="4" key="1">
    <citation type="submission" date="2020-10" db="EMBL/GenBank/DDBJ databases">
        <authorList>
            <person name="Gilroy R."/>
        </authorList>
    </citation>
    <scope>NUCLEOTIDE SEQUENCE</scope>
    <source>
        <strain evidence="4">ChiHcec3-11533</strain>
    </source>
</reference>
<proteinExistence type="predicted"/>
<organism evidence="4 5">
    <name type="scientific">Candidatus Pullichristensenella excrementigallinarum</name>
    <dbReference type="NCBI Taxonomy" id="2840907"/>
    <lineage>
        <taxon>Bacteria</taxon>
        <taxon>Bacillati</taxon>
        <taxon>Bacillota</taxon>
        <taxon>Clostridia</taxon>
        <taxon>Candidatus Pullichristensenella</taxon>
    </lineage>
</organism>
<reference evidence="4" key="2">
    <citation type="journal article" date="2021" name="PeerJ">
        <title>Extensive microbial diversity within the chicken gut microbiome revealed by metagenomics and culture.</title>
        <authorList>
            <person name="Gilroy R."/>
            <person name="Ravi A."/>
            <person name="Getino M."/>
            <person name="Pursley I."/>
            <person name="Horton D.L."/>
            <person name="Alikhan N.F."/>
            <person name="Baker D."/>
            <person name="Gharbi K."/>
            <person name="Hall N."/>
            <person name="Watson M."/>
            <person name="Adriaenssens E.M."/>
            <person name="Foster-Nyarko E."/>
            <person name="Jarju S."/>
            <person name="Secka A."/>
            <person name="Antonio M."/>
            <person name="Oren A."/>
            <person name="Chaudhuri R.R."/>
            <person name="La Ragione R."/>
            <person name="Hildebrand F."/>
            <person name="Pallen M.J."/>
        </authorList>
    </citation>
    <scope>NUCLEOTIDE SEQUENCE</scope>
    <source>
        <strain evidence="4">ChiHcec3-11533</strain>
    </source>
</reference>
<dbReference type="PANTHER" id="PTHR11601">
    <property type="entry name" value="CYSTEINE DESULFURYLASE FAMILY MEMBER"/>
    <property type="match status" value="1"/>
</dbReference>
<dbReference type="GO" id="GO:0003824">
    <property type="term" value="F:catalytic activity"/>
    <property type="evidence" value="ECO:0007669"/>
    <property type="project" value="UniProtKB-ARBA"/>
</dbReference>
<dbReference type="InterPro" id="IPR016454">
    <property type="entry name" value="Cysteine_dSase"/>
</dbReference>
<evidence type="ECO:0000256" key="2">
    <source>
        <dbReference type="ARBA" id="ARBA00022898"/>
    </source>
</evidence>
<evidence type="ECO:0000259" key="3">
    <source>
        <dbReference type="Pfam" id="PF00266"/>
    </source>
</evidence>
<sequence>MTAYLDNSATTRPTEAVIAAMNEAMREGYFNPSSVYGPAVEAFRHLRACREAILKKLSAPEGTKVIFTSGGTEANNLAILGTVEKMRGKQLLAVNALEHPSVLAAYEKLREMGHEVRVIGADREGEPDWEALGKALEDGASLVSFMQVNNEVGAVLDFRRLRDLVAGRALIHVDGVQGFLRETFSMQYADLYTLSGHKIHAPKGVGALVMRKEVRVAPAHIGGGQEEGLRSGTENTPGIAGLLAAIEEMDASGLMEKKLYMAKRFREAVPEAMVNGPAPEKGARHILNMSFPGVRGETMLHALEAEGVYVSTGSACSSKKRKVSKVLLAMGIEPDRAESAIRFSLSPHTSCEEIDQAADALQKIYPQLRRFQRR</sequence>
<dbReference type="Proteomes" id="UP000824072">
    <property type="component" value="Unassembled WGS sequence"/>
</dbReference>
<accession>A0A9D1LCZ5</accession>
<dbReference type="InterPro" id="IPR000192">
    <property type="entry name" value="Aminotrans_V_dom"/>
</dbReference>
<comment type="caution">
    <text evidence="4">The sequence shown here is derived from an EMBL/GenBank/DDBJ whole genome shotgun (WGS) entry which is preliminary data.</text>
</comment>
<dbReference type="PANTHER" id="PTHR11601:SF50">
    <property type="entry name" value="CYSTEINE DESULFURASE ISCS 2-RELATED"/>
    <property type="match status" value="1"/>
</dbReference>
<dbReference type="InterPro" id="IPR015422">
    <property type="entry name" value="PyrdxlP-dep_Trfase_small"/>
</dbReference>
<dbReference type="Gene3D" id="3.90.1150.10">
    <property type="entry name" value="Aspartate Aminotransferase, domain 1"/>
    <property type="match status" value="1"/>
</dbReference>
<evidence type="ECO:0000256" key="1">
    <source>
        <dbReference type="ARBA" id="ARBA00001933"/>
    </source>
</evidence>
<comment type="cofactor">
    <cofactor evidence="1">
        <name>pyridoxal 5'-phosphate</name>
        <dbReference type="ChEBI" id="CHEBI:597326"/>
    </cofactor>
</comment>
<feature type="domain" description="Aminotransferase class V" evidence="3">
    <location>
        <begin position="4"/>
        <end position="356"/>
    </location>
</feature>
<dbReference type="EMBL" id="DVMU01000145">
    <property type="protein sequence ID" value="HIU34197.1"/>
    <property type="molecule type" value="Genomic_DNA"/>
</dbReference>
<protein>
    <submittedName>
        <fullName evidence="4">Cysteine desulfurase</fullName>
    </submittedName>
</protein>
<evidence type="ECO:0000313" key="4">
    <source>
        <dbReference type="EMBL" id="HIU34197.1"/>
    </source>
</evidence>
<name>A0A9D1LCZ5_9FIRM</name>
<dbReference type="Gene3D" id="1.10.260.50">
    <property type="match status" value="1"/>
</dbReference>
<dbReference type="InterPro" id="IPR015424">
    <property type="entry name" value="PyrdxlP-dep_Trfase"/>
</dbReference>
<dbReference type="PIRSF" id="PIRSF005572">
    <property type="entry name" value="NifS"/>
    <property type="match status" value="1"/>
</dbReference>